<feature type="region of interest" description="Disordered" evidence="1">
    <location>
        <begin position="183"/>
        <end position="288"/>
    </location>
</feature>
<dbReference type="Proteomes" id="UP000324800">
    <property type="component" value="Unassembled WGS sequence"/>
</dbReference>
<comment type="caution">
    <text evidence="2">The sequence shown here is derived from an EMBL/GenBank/DDBJ whole genome shotgun (WGS) entry which is preliminary data.</text>
</comment>
<dbReference type="OrthoDB" id="751084at2759"/>
<dbReference type="AlphaFoldDB" id="A0A5J4TW16"/>
<organism evidence="2 3">
    <name type="scientific">Streblomastix strix</name>
    <dbReference type="NCBI Taxonomy" id="222440"/>
    <lineage>
        <taxon>Eukaryota</taxon>
        <taxon>Metamonada</taxon>
        <taxon>Preaxostyla</taxon>
        <taxon>Oxymonadida</taxon>
        <taxon>Streblomastigidae</taxon>
        <taxon>Streblomastix</taxon>
    </lineage>
</organism>
<accession>A0A5J4TW16</accession>
<protein>
    <submittedName>
        <fullName evidence="2">Uncharacterized protein</fullName>
    </submittedName>
</protein>
<evidence type="ECO:0000313" key="2">
    <source>
        <dbReference type="EMBL" id="KAA6362464.1"/>
    </source>
</evidence>
<evidence type="ECO:0000256" key="1">
    <source>
        <dbReference type="SAM" id="MobiDB-lite"/>
    </source>
</evidence>
<dbReference type="EMBL" id="SNRW01024175">
    <property type="protein sequence ID" value="KAA6362464.1"/>
    <property type="molecule type" value="Genomic_DNA"/>
</dbReference>
<evidence type="ECO:0000313" key="3">
    <source>
        <dbReference type="Proteomes" id="UP000324800"/>
    </source>
</evidence>
<reference evidence="2 3" key="1">
    <citation type="submission" date="2019-03" db="EMBL/GenBank/DDBJ databases">
        <title>Single cell metagenomics reveals metabolic interactions within the superorganism composed of flagellate Streblomastix strix and complex community of Bacteroidetes bacteria on its surface.</title>
        <authorList>
            <person name="Treitli S.C."/>
            <person name="Kolisko M."/>
            <person name="Husnik F."/>
            <person name="Keeling P."/>
            <person name="Hampl V."/>
        </authorList>
    </citation>
    <scope>NUCLEOTIDE SEQUENCE [LARGE SCALE GENOMIC DNA]</scope>
    <source>
        <strain evidence="2">ST1C</strain>
    </source>
</reference>
<sequence length="304" mass="35235">MDRTQFDAWNLQKDQKFLEDLSHFAGFMLDQSKQLSVELDDVKRDVDAVSVISSDIFNKFHLLSNEKFIENRVYEDPQVSADQPVEDKDPFANFTKEQRDSLLIQIYTEAIKSAMDICSSSFNSNYDTNNIYSQNKYERRPLPQFIGDPQYESDPNVGMNLDIQFTYEDDVDDMNRLLFNSDQENKQNINNQNISGKDSQIPIPPPPIDFGSEFELDSNGELRKKQVITPESLSDDDEDDDEDEELIDKDGDNEDDFLGNLNKNKKKQGKSDKKQDKDQFGDENEFSEELEEIVLVQIEFNVRV</sequence>
<feature type="compositionally biased region" description="Acidic residues" evidence="1">
    <location>
        <begin position="233"/>
        <end position="257"/>
    </location>
</feature>
<feature type="compositionally biased region" description="Basic and acidic residues" evidence="1">
    <location>
        <begin position="269"/>
        <end position="280"/>
    </location>
</feature>
<proteinExistence type="predicted"/>
<name>A0A5J4TW16_9EUKA</name>
<gene>
    <name evidence="2" type="ORF">EZS28_042009</name>
</gene>